<dbReference type="AlphaFoldDB" id="A0A4S4LR51"/>
<dbReference type="GO" id="GO:0004301">
    <property type="term" value="F:epoxide hydrolase activity"/>
    <property type="evidence" value="ECO:0007669"/>
    <property type="project" value="TreeGrafter"/>
</dbReference>
<sequence>MPVQDPFQISVPDDAIATLEQKLDLARLPDELDEASWEYGVPLADVKRLVARWKDQYNWRKHETDLNALPMFTTEIEVDGFGTLNIHYVHQKSVVRDAIPLLFVHGWPGSFIEVRKILPLLTESSSDHPSFHVVGLGLPGYGFSEAPKKKGFSGRQYAEVGHKLMLALGYDEYVTQGGDWGHLITRTAAKLYGPKSSPPGLFSNPIQYITHLLLPYTAEERARLERRRWFTIKGHGYFEEHATQP</sequence>
<dbReference type="GO" id="GO:0097176">
    <property type="term" value="P:epoxide metabolic process"/>
    <property type="evidence" value="ECO:0007669"/>
    <property type="project" value="TreeGrafter"/>
</dbReference>
<dbReference type="OrthoDB" id="7130006at2759"/>
<comment type="similarity">
    <text evidence="1">Belongs to the peptidase S33 family.</text>
</comment>
<dbReference type="PANTHER" id="PTHR21661">
    <property type="entry name" value="EPOXIDE HYDROLASE 1-RELATED"/>
    <property type="match status" value="1"/>
</dbReference>
<keyword evidence="6" id="KW-1185">Reference proteome</keyword>
<protein>
    <recommendedName>
        <fullName evidence="4">Epoxide hydrolase N-terminal domain-containing protein</fullName>
    </recommendedName>
</protein>
<proteinExistence type="inferred from homology"/>
<feature type="domain" description="Epoxide hydrolase N-terminal" evidence="4">
    <location>
        <begin position="5"/>
        <end position="114"/>
    </location>
</feature>
<dbReference type="Gene3D" id="3.40.50.1820">
    <property type="entry name" value="alpha/beta hydrolase"/>
    <property type="match status" value="1"/>
</dbReference>
<evidence type="ECO:0000313" key="6">
    <source>
        <dbReference type="Proteomes" id="UP000310158"/>
    </source>
</evidence>
<dbReference type="SUPFAM" id="SSF53474">
    <property type="entry name" value="alpha/beta-Hydrolases"/>
    <property type="match status" value="1"/>
</dbReference>
<organism evidence="5 6">
    <name type="scientific">Bondarzewia mesenterica</name>
    <dbReference type="NCBI Taxonomy" id="1095465"/>
    <lineage>
        <taxon>Eukaryota</taxon>
        <taxon>Fungi</taxon>
        <taxon>Dikarya</taxon>
        <taxon>Basidiomycota</taxon>
        <taxon>Agaricomycotina</taxon>
        <taxon>Agaricomycetes</taxon>
        <taxon>Russulales</taxon>
        <taxon>Bondarzewiaceae</taxon>
        <taxon>Bondarzewia</taxon>
    </lineage>
</organism>
<evidence type="ECO:0000256" key="2">
    <source>
        <dbReference type="ARBA" id="ARBA00022797"/>
    </source>
</evidence>
<gene>
    <name evidence="5" type="ORF">EW146_g6276</name>
</gene>
<evidence type="ECO:0000313" key="5">
    <source>
        <dbReference type="EMBL" id="THH14011.1"/>
    </source>
</evidence>
<dbReference type="Pfam" id="PF06441">
    <property type="entry name" value="EHN"/>
    <property type="match status" value="1"/>
</dbReference>
<reference evidence="5 6" key="1">
    <citation type="submission" date="2019-02" db="EMBL/GenBank/DDBJ databases">
        <title>Genome sequencing of the rare red list fungi Bondarzewia mesenterica.</title>
        <authorList>
            <person name="Buettner E."/>
            <person name="Kellner H."/>
        </authorList>
    </citation>
    <scope>NUCLEOTIDE SEQUENCE [LARGE SCALE GENOMIC DNA]</scope>
    <source>
        <strain evidence="5 6">DSM 108281</strain>
    </source>
</reference>
<evidence type="ECO:0000259" key="4">
    <source>
        <dbReference type="Pfam" id="PF06441"/>
    </source>
</evidence>
<dbReference type="InterPro" id="IPR010497">
    <property type="entry name" value="Epoxide_hydro_N"/>
</dbReference>
<dbReference type="InterPro" id="IPR029058">
    <property type="entry name" value="AB_hydrolase_fold"/>
</dbReference>
<name>A0A4S4LR51_9AGAM</name>
<dbReference type="PRINTS" id="PR00412">
    <property type="entry name" value="EPOXHYDRLASE"/>
</dbReference>
<dbReference type="EMBL" id="SGPL01000309">
    <property type="protein sequence ID" value="THH14011.1"/>
    <property type="molecule type" value="Genomic_DNA"/>
</dbReference>
<evidence type="ECO:0000256" key="1">
    <source>
        <dbReference type="ARBA" id="ARBA00010088"/>
    </source>
</evidence>
<keyword evidence="2" id="KW-0058">Aromatic hydrocarbons catabolism</keyword>
<keyword evidence="3" id="KW-0378">Hydrolase</keyword>
<dbReference type="PANTHER" id="PTHR21661:SF35">
    <property type="entry name" value="EPOXIDE HYDROLASE"/>
    <property type="match status" value="1"/>
</dbReference>
<comment type="caution">
    <text evidence="5">The sequence shown here is derived from an EMBL/GenBank/DDBJ whole genome shotgun (WGS) entry which is preliminary data.</text>
</comment>
<accession>A0A4S4LR51</accession>
<evidence type="ECO:0000256" key="3">
    <source>
        <dbReference type="ARBA" id="ARBA00022801"/>
    </source>
</evidence>
<dbReference type="InterPro" id="IPR000639">
    <property type="entry name" value="Epox_hydrolase-like"/>
</dbReference>
<dbReference type="Proteomes" id="UP000310158">
    <property type="component" value="Unassembled WGS sequence"/>
</dbReference>